<dbReference type="PROSITE" id="PS50082">
    <property type="entry name" value="WD_REPEATS_2"/>
    <property type="match status" value="1"/>
</dbReference>
<keyword evidence="2 6" id="KW-0853">WD repeat</keyword>
<evidence type="ECO:0000256" key="1">
    <source>
        <dbReference type="ARBA" id="ARBA00004138"/>
    </source>
</evidence>
<comment type="caution">
    <text evidence="10">The sequence shown here is derived from an EMBL/GenBank/DDBJ whole genome shotgun (WGS) entry which is preliminary data.</text>
</comment>
<dbReference type="PANTHER" id="PTHR15722">
    <property type="entry name" value="IFT140/172-RELATED"/>
    <property type="match status" value="1"/>
</dbReference>
<feature type="repeat" description="WD" evidence="6">
    <location>
        <begin position="189"/>
        <end position="230"/>
    </location>
</feature>
<dbReference type="Proteomes" id="UP000827986">
    <property type="component" value="Unassembled WGS sequence"/>
</dbReference>
<evidence type="ECO:0000259" key="9">
    <source>
        <dbReference type="Pfam" id="PF23385"/>
    </source>
</evidence>
<keyword evidence="4" id="KW-0969">Cilium</keyword>
<dbReference type="GO" id="GO:0035721">
    <property type="term" value="P:intraciliary retrograde transport"/>
    <property type="evidence" value="ECO:0007669"/>
    <property type="project" value="TreeGrafter"/>
</dbReference>
<protein>
    <submittedName>
        <fullName evidence="10">Uncharacterized protein</fullName>
    </submittedName>
</protein>
<dbReference type="AlphaFoldDB" id="A0A9D3XPH7"/>
<evidence type="ECO:0000256" key="6">
    <source>
        <dbReference type="PROSITE-ProRule" id="PRU00221"/>
    </source>
</evidence>
<dbReference type="InterPro" id="IPR056154">
    <property type="entry name" value="Beta-prop_IFT140_1st"/>
</dbReference>
<dbReference type="FunFam" id="2.130.10.10:FF:000811">
    <property type="entry name" value="Intraflagellar transport 140"/>
    <property type="match status" value="1"/>
</dbReference>
<reference evidence="10" key="1">
    <citation type="submission" date="2021-09" db="EMBL/GenBank/DDBJ databases">
        <title>The genome of Mauremys mutica provides insights into the evolution of semi-aquatic lifestyle.</title>
        <authorList>
            <person name="Gong S."/>
            <person name="Gao Y."/>
        </authorList>
    </citation>
    <scope>NUCLEOTIDE SEQUENCE</scope>
    <source>
        <strain evidence="10">MM-2020</strain>
        <tissue evidence="10">Muscle</tissue>
    </source>
</reference>
<proteinExistence type="predicted"/>
<dbReference type="PANTHER" id="PTHR15722:SF7">
    <property type="entry name" value="INTRAFLAGELLAR TRANSPORT PROTEIN 140 HOMOLOG"/>
    <property type="match status" value="1"/>
</dbReference>
<evidence type="ECO:0000256" key="3">
    <source>
        <dbReference type="ARBA" id="ARBA00022737"/>
    </source>
</evidence>
<comment type="subcellular location">
    <subcellularLocation>
        <location evidence="1">Cell projection</location>
        <location evidence="1">Cilium</location>
    </subcellularLocation>
</comment>
<feature type="domain" description="IFT140 first beta-propeller" evidence="8">
    <location>
        <begin position="92"/>
        <end position="499"/>
    </location>
</feature>
<dbReference type="Gene3D" id="2.130.10.10">
    <property type="entry name" value="YVTN repeat-like/Quinoprotein amine dehydrogenase"/>
    <property type="match status" value="2"/>
</dbReference>
<dbReference type="GO" id="GO:0036064">
    <property type="term" value="C:ciliary basal body"/>
    <property type="evidence" value="ECO:0007669"/>
    <property type="project" value="TreeGrafter"/>
</dbReference>
<evidence type="ECO:0000313" key="11">
    <source>
        <dbReference type="Proteomes" id="UP000827986"/>
    </source>
</evidence>
<dbReference type="GO" id="GO:0005930">
    <property type="term" value="C:axoneme"/>
    <property type="evidence" value="ECO:0007669"/>
    <property type="project" value="TreeGrafter"/>
</dbReference>
<name>A0A9D3XPH7_9SAUR</name>
<dbReference type="EMBL" id="JAHDVG010000465">
    <property type="protein sequence ID" value="KAH1183727.1"/>
    <property type="molecule type" value="Genomic_DNA"/>
</dbReference>
<keyword evidence="5" id="KW-0966">Cell projection</keyword>
<dbReference type="SUPFAM" id="SSF50978">
    <property type="entry name" value="WD40 repeat-like"/>
    <property type="match status" value="1"/>
</dbReference>
<feature type="domain" description="IFT140 second beta-propeller" evidence="9">
    <location>
        <begin position="507"/>
        <end position="643"/>
    </location>
</feature>
<evidence type="ECO:0000256" key="5">
    <source>
        <dbReference type="ARBA" id="ARBA00023273"/>
    </source>
</evidence>
<dbReference type="InterPro" id="IPR056155">
    <property type="entry name" value="Beta-prop_IFT140_2nd"/>
</dbReference>
<feature type="region of interest" description="Disordered" evidence="7">
    <location>
        <begin position="43"/>
        <end position="66"/>
    </location>
</feature>
<dbReference type="GO" id="GO:0030991">
    <property type="term" value="C:intraciliary transport particle A"/>
    <property type="evidence" value="ECO:0007669"/>
    <property type="project" value="TreeGrafter"/>
</dbReference>
<gene>
    <name evidence="10" type="ORF">KIL84_014343</name>
</gene>
<evidence type="ECO:0000256" key="4">
    <source>
        <dbReference type="ARBA" id="ARBA00023069"/>
    </source>
</evidence>
<dbReference type="InterPro" id="IPR036322">
    <property type="entry name" value="WD40_repeat_dom_sf"/>
</dbReference>
<dbReference type="Pfam" id="PF23383">
    <property type="entry name" value="Beta-prop_IFT140_1st"/>
    <property type="match status" value="1"/>
</dbReference>
<evidence type="ECO:0000256" key="2">
    <source>
        <dbReference type="ARBA" id="ARBA00022574"/>
    </source>
</evidence>
<sequence>MFTRKARLRLGLKEFADEADKQEFRYHKDLSVSEVSASPLLGHDLPPLSSSSPKSHNSSPFPSDVEEEEDVEYSILHSHIWTLPRTVYVTMAVYVDHRIEVPDSVGSPSHITWHPFHPLLAVASVSPTSGGSVDIYLEQGEHVPDSHTERSFQATSLSWHPSRLILAVGWETGEVVVLNKQDKEHHTVPPNHNAEITVLKWSTNGTRLVSGDRLGVMVLWRLDQRGRVQGPPLLKHEYGKYLSHCIFRPPSPGEDLVQLAKAAVSGDEKALDMFNWRKAGIGVPLKVGPQEGLSFFISVIDGSVHYVNEKGKTSHALSTTDSPIQKLLIMEKRDVLVVITENLLLSMYTITLEGEAEEIMKVKLSGKTGHSADIILIDHSLLVTAIGETVLRFWDLERSENYVLFPDVQLGFEAGECVNSVSYCTAKGLLAAGTNKGRIAMWRKASVSNQSTRALEGKDRWKLQTPTELEGNITQIKWGSRKNLLAVNNMSSVVILSEQAMSSHFHQQVAVVQVSPNLLNVTFFGTGATHSLRIDMHINGVFATKDAVVFWNGKQVTVFECSGATLRNAGSFLCDSPVLAMHEESIYTVEPNRVQVRTWQGTVKQLLVFSEAEGNPCLLDICGNFLAVGTDLAHFKIFDLSRRYY</sequence>
<evidence type="ECO:0000259" key="8">
    <source>
        <dbReference type="Pfam" id="PF23383"/>
    </source>
</evidence>
<dbReference type="InterPro" id="IPR015943">
    <property type="entry name" value="WD40/YVTN_repeat-like_dom_sf"/>
</dbReference>
<evidence type="ECO:0000313" key="10">
    <source>
        <dbReference type="EMBL" id="KAH1183727.1"/>
    </source>
</evidence>
<accession>A0A9D3XPH7</accession>
<dbReference type="Pfam" id="PF23385">
    <property type="entry name" value="Beta-prop_IFT140_2nd"/>
    <property type="match status" value="1"/>
</dbReference>
<dbReference type="FunFam" id="2.130.10.10:FF:000675">
    <property type="entry name" value="Intraflagellar transport 140"/>
    <property type="match status" value="1"/>
</dbReference>
<keyword evidence="11" id="KW-1185">Reference proteome</keyword>
<dbReference type="SMART" id="SM00320">
    <property type="entry name" value="WD40"/>
    <property type="match status" value="4"/>
</dbReference>
<evidence type="ECO:0000256" key="7">
    <source>
        <dbReference type="SAM" id="MobiDB-lite"/>
    </source>
</evidence>
<keyword evidence="3" id="KW-0677">Repeat</keyword>
<feature type="compositionally biased region" description="Low complexity" evidence="7">
    <location>
        <begin position="43"/>
        <end position="63"/>
    </location>
</feature>
<organism evidence="10 11">
    <name type="scientific">Mauremys mutica</name>
    <name type="common">yellowpond turtle</name>
    <dbReference type="NCBI Taxonomy" id="74926"/>
    <lineage>
        <taxon>Eukaryota</taxon>
        <taxon>Metazoa</taxon>
        <taxon>Chordata</taxon>
        <taxon>Craniata</taxon>
        <taxon>Vertebrata</taxon>
        <taxon>Euteleostomi</taxon>
        <taxon>Archelosauria</taxon>
        <taxon>Testudinata</taxon>
        <taxon>Testudines</taxon>
        <taxon>Cryptodira</taxon>
        <taxon>Durocryptodira</taxon>
        <taxon>Testudinoidea</taxon>
        <taxon>Geoemydidae</taxon>
        <taxon>Geoemydinae</taxon>
        <taxon>Mauremys</taxon>
    </lineage>
</organism>
<dbReference type="InterPro" id="IPR001680">
    <property type="entry name" value="WD40_rpt"/>
</dbReference>